<proteinExistence type="predicted"/>
<keyword evidence="5 7" id="KW-1133">Transmembrane helix</keyword>
<feature type="transmembrane region" description="Helical" evidence="7">
    <location>
        <begin position="42"/>
        <end position="61"/>
    </location>
</feature>
<dbReference type="SUPFAM" id="SSF103473">
    <property type="entry name" value="MFS general substrate transporter"/>
    <property type="match status" value="1"/>
</dbReference>
<evidence type="ECO:0000256" key="6">
    <source>
        <dbReference type="ARBA" id="ARBA00023136"/>
    </source>
</evidence>
<dbReference type="Gene3D" id="1.20.1250.20">
    <property type="entry name" value="MFS general substrate transporter like domains"/>
    <property type="match status" value="1"/>
</dbReference>
<feature type="transmembrane region" description="Helical" evidence="7">
    <location>
        <begin position="349"/>
        <end position="371"/>
    </location>
</feature>
<evidence type="ECO:0000313" key="10">
    <source>
        <dbReference type="Proteomes" id="UP000181884"/>
    </source>
</evidence>
<keyword evidence="4 7" id="KW-0812">Transmembrane</keyword>
<feature type="transmembrane region" description="Helical" evidence="7">
    <location>
        <begin position="73"/>
        <end position="92"/>
    </location>
</feature>
<dbReference type="InterPro" id="IPR004638">
    <property type="entry name" value="EmrB-like"/>
</dbReference>
<evidence type="ECO:0000256" key="7">
    <source>
        <dbReference type="SAM" id="Phobius"/>
    </source>
</evidence>
<dbReference type="CDD" id="cd17502">
    <property type="entry name" value="MFS_Azr1_MDR_like"/>
    <property type="match status" value="1"/>
</dbReference>
<evidence type="ECO:0000259" key="8">
    <source>
        <dbReference type="PROSITE" id="PS50850"/>
    </source>
</evidence>
<dbReference type="AlphaFoldDB" id="A0A1L8RDE5"/>
<feature type="transmembrane region" description="Helical" evidence="7">
    <location>
        <begin position="193"/>
        <end position="214"/>
    </location>
</feature>
<keyword evidence="6 7" id="KW-0472">Membrane</keyword>
<evidence type="ECO:0000256" key="1">
    <source>
        <dbReference type="ARBA" id="ARBA00004651"/>
    </source>
</evidence>
<name>A0A1L8RDE5_9ENTE</name>
<feature type="transmembrane region" description="Helical" evidence="7">
    <location>
        <begin position="261"/>
        <end position="281"/>
    </location>
</feature>
<dbReference type="PANTHER" id="PTHR23501">
    <property type="entry name" value="MAJOR FACILITATOR SUPERFAMILY"/>
    <property type="match status" value="1"/>
</dbReference>
<feature type="transmembrane region" description="Helical" evidence="7">
    <location>
        <begin position="293"/>
        <end position="314"/>
    </location>
</feature>
<dbReference type="Gene3D" id="1.20.1720.10">
    <property type="entry name" value="Multidrug resistance protein D"/>
    <property type="match status" value="1"/>
</dbReference>
<dbReference type="EMBL" id="JXKH01000006">
    <property type="protein sequence ID" value="OJG17791.1"/>
    <property type="molecule type" value="Genomic_DNA"/>
</dbReference>
<gene>
    <name evidence="9" type="ORF">RU97_GL002337</name>
</gene>
<keyword evidence="10" id="KW-1185">Reference proteome</keyword>
<evidence type="ECO:0000256" key="4">
    <source>
        <dbReference type="ARBA" id="ARBA00022692"/>
    </source>
</evidence>
<dbReference type="GO" id="GO:0005886">
    <property type="term" value="C:plasma membrane"/>
    <property type="evidence" value="ECO:0007669"/>
    <property type="project" value="UniProtKB-SubCell"/>
</dbReference>
<dbReference type="STRING" id="214095.RU97_GL002337"/>
<dbReference type="Proteomes" id="UP000181884">
    <property type="component" value="Unassembled WGS sequence"/>
</dbReference>
<evidence type="ECO:0000256" key="2">
    <source>
        <dbReference type="ARBA" id="ARBA00022448"/>
    </source>
</evidence>
<feature type="transmembrane region" description="Helical" evidence="7">
    <location>
        <begin position="132"/>
        <end position="153"/>
    </location>
</feature>
<keyword evidence="3" id="KW-1003">Cell membrane</keyword>
<dbReference type="Pfam" id="PF07690">
    <property type="entry name" value="MFS_1"/>
    <property type="match status" value="1"/>
</dbReference>
<dbReference type="RefSeq" id="WP_067396346.1">
    <property type="nucleotide sequence ID" value="NZ_JXKH01000006.1"/>
</dbReference>
<feature type="transmembrane region" description="Helical" evidence="7">
    <location>
        <begin position="159"/>
        <end position="181"/>
    </location>
</feature>
<feature type="transmembrane region" description="Helical" evidence="7">
    <location>
        <begin position="392"/>
        <end position="410"/>
    </location>
</feature>
<organism evidence="9 10">
    <name type="scientific">Enterococcus canis</name>
    <dbReference type="NCBI Taxonomy" id="214095"/>
    <lineage>
        <taxon>Bacteria</taxon>
        <taxon>Bacillati</taxon>
        <taxon>Bacillota</taxon>
        <taxon>Bacilli</taxon>
        <taxon>Lactobacillales</taxon>
        <taxon>Enterococcaceae</taxon>
        <taxon>Enterococcus</taxon>
    </lineage>
</organism>
<comment type="caution">
    <text evidence="9">The sequence shown here is derived from an EMBL/GenBank/DDBJ whole genome shotgun (WGS) entry which is preliminary data.</text>
</comment>
<dbReference type="GO" id="GO:0022857">
    <property type="term" value="F:transmembrane transporter activity"/>
    <property type="evidence" value="ECO:0007669"/>
    <property type="project" value="InterPro"/>
</dbReference>
<dbReference type="NCBIfam" id="TIGR00711">
    <property type="entry name" value="efflux_EmrB"/>
    <property type="match status" value="1"/>
</dbReference>
<feature type="transmembrane region" description="Helical" evidence="7">
    <location>
        <begin position="326"/>
        <end position="343"/>
    </location>
</feature>
<feature type="transmembrane region" description="Helical" evidence="7">
    <location>
        <begin position="7"/>
        <end position="30"/>
    </location>
</feature>
<sequence>MKTNRQIVTISVFIATFMTAIEGTIVSTAMPTIVGSLKGIEIMNWVFAIYLLTNSMLTPIYGKLSDKVGRKPIFMIGILIFIIGSSLCGLANTMLTLILARAIQGIGAGAIMPVALTILADLYDLDKRARMLGLNSAAWGIASIFGPLAGGFIVDTVGWHWIFFINVPIGIILLGLIVFFFNEEKRLADTKKMDIKGSLALMLVLLSLLLGFQLLGDHGFNSSVALSFGGFLLFLGLFIWLEGRAEDPVIDLSLFKNRAFVLVNLIAALLSGFLMGIDVYVPMWMQGVLGKSAALGGIVLAPMSVIWMGGSFLAGRLLTKVGMQRSISLGLLILIVGGTWLVMLPTVVAYGWFFIIASVLGLGFGLAITTTTVTAQSSVSPERLGVATSFNTLVRTIGQTVMISLFGVLLNQTMADKLAADPKLAGHEELLNQLVNPHTAQAITADLLGPLRNILHSGLQTVFLVGLGLVVASFILSLFLPKKDSALS</sequence>
<comment type="subcellular location">
    <subcellularLocation>
        <location evidence="1">Cell membrane</location>
        <topology evidence="1">Multi-pass membrane protein</topology>
    </subcellularLocation>
</comment>
<keyword evidence="2" id="KW-0813">Transport</keyword>
<feature type="transmembrane region" description="Helical" evidence="7">
    <location>
        <begin position="220"/>
        <end position="241"/>
    </location>
</feature>
<accession>A0A1L8RDE5</accession>
<dbReference type="InterPro" id="IPR020846">
    <property type="entry name" value="MFS_dom"/>
</dbReference>
<dbReference type="FunFam" id="1.20.1720.10:FF:000004">
    <property type="entry name" value="EmrB/QacA family drug resistance transporter"/>
    <property type="match status" value="1"/>
</dbReference>
<dbReference type="InterPro" id="IPR036259">
    <property type="entry name" value="MFS_trans_sf"/>
</dbReference>
<evidence type="ECO:0000313" key="9">
    <source>
        <dbReference type="EMBL" id="OJG17791.1"/>
    </source>
</evidence>
<dbReference type="PANTHER" id="PTHR23501:SF191">
    <property type="entry name" value="VACUOLAR BASIC AMINO ACID TRANSPORTER 4"/>
    <property type="match status" value="1"/>
</dbReference>
<reference evidence="9 10" key="1">
    <citation type="submission" date="2014-12" db="EMBL/GenBank/DDBJ databases">
        <title>Draft genome sequences of 29 type strains of Enterococci.</title>
        <authorList>
            <person name="Zhong Z."/>
            <person name="Sun Z."/>
            <person name="Liu W."/>
            <person name="Zhang W."/>
            <person name="Zhang H."/>
        </authorList>
    </citation>
    <scope>NUCLEOTIDE SEQUENCE [LARGE SCALE GENOMIC DNA]</scope>
    <source>
        <strain evidence="9 10">DSM 17029</strain>
    </source>
</reference>
<dbReference type="InterPro" id="IPR011701">
    <property type="entry name" value="MFS"/>
</dbReference>
<feature type="domain" description="Major facilitator superfamily (MFS) profile" evidence="8">
    <location>
        <begin position="8"/>
        <end position="485"/>
    </location>
</feature>
<dbReference type="PROSITE" id="PS50850">
    <property type="entry name" value="MFS"/>
    <property type="match status" value="1"/>
</dbReference>
<evidence type="ECO:0000256" key="3">
    <source>
        <dbReference type="ARBA" id="ARBA00022475"/>
    </source>
</evidence>
<feature type="transmembrane region" description="Helical" evidence="7">
    <location>
        <begin position="98"/>
        <end position="120"/>
    </location>
</feature>
<evidence type="ECO:0000256" key="5">
    <source>
        <dbReference type="ARBA" id="ARBA00022989"/>
    </source>
</evidence>
<protein>
    <submittedName>
        <fullName evidence="9">Multidrug MFS transporter</fullName>
    </submittedName>
</protein>
<feature type="transmembrane region" description="Helical" evidence="7">
    <location>
        <begin position="458"/>
        <end position="480"/>
    </location>
</feature>
<dbReference type="PRINTS" id="PR01036">
    <property type="entry name" value="TCRTETB"/>
</dbReference>